<dbReference type="InterPro" id="IPR011642">
    <property type="entry name" value="Gate_dom"/>
</dbReference>
<name>A0AAE3DC47_9FIRM</name>
<feature type="transmembrane region" description="Helical" evidence="1">
    <location>
        <begin position="146"/>
        <end position="165"/>
    </location>
</feature>
<feature type="signal peptide" evidence="2">
    <location>
        <begin position="1"/>
        <end position="24"/>
    </location>
</feature>
<comment type="caution">
    <text evidence="4">The sequence shown here is derived from an EMBL/GenBank/DDBJ whole genome shotgun (WGS) entry which is preliminary data.</text>
</comment>
<evidence type="ECO:0000256" key="2">
    <source>
        <dbReference type="SAM" id="SignalP"/>
    </source>
</evidence>
<keyword evidence="1" id="KW-1133">Transmembrane helix</keyword>
<keyword evidence="1" id="KW-0472">Membrane</keyword>
<reference evidence="4 5" key="1">
    <citation type="submission" date="2021-10" db="EMBL/GenBank/DDBJ databases">
        <title>Anaerobic single-cell dispensing facilitates the cultivation of human gut bacteria.</title>
        <authorList>
            <person name="Afrizal A."/>
        </authorList>
    </citation>
    <scope>NUCLEOTIDE SEQUENCE [LARGE SCALE GENOMIC DNA]</scope>
    <source>
        <strain evidence="4 5">CLA-AA-H276</strain>
    </source>
</reference>
<evidence type="ECO:0000259" key="3">
    <source>
        <dbReference type="Pfam" id="PF07670"/>
    </source>
</evidence>
<organism evidence="4 5">
    <name type="scientific">Hominiventricola filiformis</name>
    <dbReference type="NCBI Taxonomy" id="2885352"/>
    <lineage>
        <taxon>Bacteria</taxon>
        <taxon>Bacillati</taxon>
        <taxon>Bacillota</taxon>
        <taxon>Clostridia</taxon>
        <taxon>Lachnospirales</taxon>
        <taxon>Lachnospiraceae</taxon>
        <taxon>Hominiventricola</taxon>
    </lineage>
</organism>
<dbReference type="RefSeq" id="WP_308459248.1">
    <property type="nucleotide sequence ID" value="NZ_JAJEPS010000006.1"/>
</dbReference>
<dbReference type="EMBL" id="JAJEPS010000006">
    <property type="protein sequence ID" value="MCC2126079.1"/>
    <property type="molecule type" value="Genomic_DNA"/>
</dbReference>
<dbReference type="Pfam" id="PF07670">
    <property type="entry name" value="Gate"/>
    <property type="match status" value="1"/>
</dbReference>
<feature type="transmembrane region" description="Helical" evidence="1">
    <location>
        <begin position="116"/>
        <end position="139"/>
    </location>
</feature>
<evidence type="ECO:0000313" key="5">
    <source>
        <dbReference type="Proteomes" id="UP001198220"/>
    </source>
</evidence>
<dbReference type="AlphaFoldDB" id="A0AAE3DC47"/>
<accession>A0AAE3DC47</accession>
<dbReference type="Proteomes" id="UP001198220">
    <property type="component" value="Unassembled WGS sequence"/>
</dbReference>
<protein>
    <submittedName>
        <fullName evidence="4">Transporter</fullName>
    </submittedName>
</protein>
<feature type="chain" id="PRO_5042024076" evidence="2">
    <location>
        <begin position="25"/>
        <end position="317"/>
    </location>
</feature>
<proteinExistence type="predicted"/>
<keyword evidence="1" id="KW-0812">Transmembrane</keyword>
<sequence length="317" mass="35126">MKKILSVILPLGFCILLFTHPVLAAEGCTAGLTLWYQAVLPSLLPFMIVSGLLIHTGLFHFLNSFYAPLFQRLFRISEEGCYAVLMGFLCGFPMGAKTTADLVRQGHLTREEGTYLLGFCNNVSPAFFMNYICMYALGYHQIPWKIVLLFYALPVCYGILTRPFYHFPYDRNICTKKQAPMQRLTFPMLDACIMDSFATITRLGGYIILFSVCSRMLQLISASSAVRLPLESILEISCGIQAVCSFFSGALSVRLAAVCSCASFGGLCIFAQTKSVLCHAGIRIRSFTVGRLFLALLSFLLFLLLQKLSPVPVPGGY</sequence>
<feature type="transmembrane region" description="Helical" evidence="1">
    <location>
        <begin position="34"/>
        <end position="59"/>
    </location>
</feature>
<feature type="transmembrane region" description="Helical" evidence="1">
    <location>
        <begin position="185"/>
        <end position="209"/>
    </location>
</feature>
<evidence type="ECO:0000313" key="4">
    <source>
        <dbReference type="EMBL" id="MCC2126079.1"/>
    </source>
</evidence>
<keyword evidence="2" id="KW-0732">Signal</keyword>
<feature type="domain" description="Nucleoside transporter/FeoB GTPase Gate" evidence="3">
    <location>
        <begin position="39"/>
        <end position="114"/>
    </location>
</feature>
<keyword evidence="5" id="KW-1185">Reference proteome</keyword>
<feature type="transmembrane region" description="Helical" evidence="1">
    <location>
        <begin position="80"/>
        <end position="96"/>
    </location>
</feature>
<gene>
    <name evidence="4" type="ORF">LKD36_07800</name>
</gene>
<feature type="transmembrane region" description="Helical" evidence="1">
    <location>
        <begin position="289"/>
        <end position="308"/>
    </location>
</feature>
<evidence type="ECO:0000256" key="1">
    <source>
        <dbReference type="SAM" id="Phobius"/>
    </source>
</evidence>